<dbReference type="RefSeq" id="WP_205142787.1">
    <property type="nucleotide sequence ID" value="NZ_JAFBDN010000001.1"/>
</dbReference>
<protein>
    <submittedName>
        <fullName evidence="2">MBL fold metallo-hydrolase</fullName>
    </submittedName>
</protein>
<dbReference type="InterPro" id="IPR052533">
    <property type="entry name" value="WalJ/YycJ-like"/>
</dbReference>
<evidence type="ECO:0000259" key="1">
    <source>
        <dbReference type="SMART" id="SM00849"/>
    </source>
</evidence>
<organism evidence="2 3">
    <name type="scientific">Periweissella beninensis</name>
    <dbReference type="NCBI Taxonomy" id="504936"/>
    <lineage>
        <taxon>Bacteria</taxon>
        <taxon>Bacillati</taxon>
        <taxon>Bacillota</taxon>
        <taxon>Bacilli</taxon>
        <taxon>Lactobacillales</taxon>
        <taxon>Lactobacillaceae</taxon>
        <taxon>Periweissella</taxon>
    </lineage>
</organism>
<dbReference type="PANTHER" id="PTHR47619">
    <property type="entry name" value="METALLO-HYDROLASE YYCJ-RELATED"/>
    <property type="match status" value="1"/>
</dbReference>
<dbReference type="EMBL" id="JAGMVS010000062">
    <property type="protein sequence ID" value="MCM2437353.1"/>
    <property type="molecule type" value="Genomic_DNA"/>
</dbReference>
<evidence type="ECO:0000313" key="3">
    <source>
        <dbReference type="Proteomes" id="UP001057481"/>
    </source>
</evidence>
<feature type="domain" description="Metallo-beta-lactamase" evidence="1">
    <location>
        <begin position="20"/>
        <end position="198"/>
    </location>
</feature>
<dbReference type="InterPro" id="IPR001279">
    <property type="entry name" value="Metallo-B-lactamas"/>
</dbReference>
<dbReference type="InterPro" id="IPR058121">
    <property type="entry name" value="WalJ/YycJ"/>
</dbReference>
<dbReference type="Gene3D" id="3.60.15.10">
    <property type="entry name" value="Ribonuclease Z/Hydroxyacylglutathione hydrolase-like"/>
    <property type="match status" value="1"/>
</dbReference>
<dbReference type="Proteomes" id="UP001057481">
    <property type="component" value="Unassembled WGS sequence"/>
</dbReference>
<dbReference type="SUPFAM" id="SSF56281">
    <property type="entry name" value="Metallo-hydrolase/oxidoreductase"/>
    <property type="match status" value="1"/>
</dbReference>
<dbReference type="CDD" id="cd07733">
    <property type="entry name" value="YycJ-like_MBL-fold"/>
    <property type="match status" value="1"/>
</dbReference>
<dbReference type="InterPro" id="IPR036866">
    <property type="entry name" value="RibonucZ/Hydroxyglut_hydro"/>
</dbReference>
<dbReference type="SMART" id="SM00849">
    <property type="entry name" value="Lactamase_B"/>
    <property type="match status" value="1"/>
</dbReference>
<proteinExistence type="predicted"/>
<sequence length="271" mass="29937">MVDLFSDDALKISSLASGSSGNVTYIETPNHKVLVDAGLSGKKIEQLMNSINRSLKDVDAIFVTHEHIDHIKGVGILARKYGMPVYANQATWAAMASKIGKVAPTQQLIFEPGKTLDLGDLDVESFAVSHDAANPQFYQFHHANKTFAIVTDTGYLSDRLQGTLKNADAYLLETNHDVEMLRMGSYAWSLKQRILGDKGHLSNEDGALAAIDLLGNNTKQIYLGHLSQENNQKILAHLTVEQIMQQRDIAVNHDFKLWDTDPNQATPLRAI</sequence>
<dbReference type="Pfam" id="PF12706">
    <property type="entry name" value="Lactamase_B_2"/>
    <property type="match status" value="1"/>
</dbReference>
<reference evidence="2" key="1">
    <citation type="submission" date="2021-04" db="EMBL/GenBank/DDBJ databases">
        <title>Taxonomic assessment of Weissella genus.</title>
        <authorList>
            <person name="Fanelli F."/>
            <person name="Chieffi D."/>
            <person name="Dell'Aquila A."/>
            <person name="Gyu-Sung C."/>
            <person name="Franz C.M.A.P."/>
            <person name="Fusco V."/>
        </authorList>
    </citation>
    <scope>NUCLEOTIDE SEQUENCE</scope>
    <source>
        <strain evidence="2">LMG 25373</strain>
    </source>
</reference>
<gene>
    <name evidence="2" type="ORF">KAK10_05460</name>
</gene>
<dbReference type="PANTHER" id="PTHR47619:SF1">
    <property type="entry name" value="EXODEOXYRIBONUCLEASE WALJ"/>
    <property type="match status" value="1"/>
</dbReference>
<keyword evidence="3" id="KW-1185">Reference proteome</keyword>
<name>A0ABT0VHN5_9LACO</name>
<comment type="caution">
    <text evidence="2">The sequence shown here is derived from an EMBL/GenBank/DDBJ whole genome shotgun (WGS) entry which is preliminary data.</text>
</comment>
<accession>A0ABT0VHN5</accession>
<evidence type="ECO:0000313" key="2">
    <source>
        <dbReference type="EMBL" id="MCM2437353.1"/>
    </source>
</evidence>